<dbReference type="EMBL" id="VSRR010082911">
    <property type="protein sequence ID" value="MPC90005.1"/>
    <property type="molecule type" value="Genomic_DNA"/>
</dbReference>
<accession>A0A5B7J5E8</accession>
<comment type="caution">
    <text evidence="2">The sequence shown here is derived from an EMBL/GenBank/DDBJ whole genome shotgun (WGS) entry which is preliminary data.</text>
</comment>
<gene>
    <name evidence="2" type="ORF">E2C01_084971</name>
</gene>
<evidence type="ECO:0000313" key="2">
    <source>
        <dbReference type="EMBL" id="MPC90005.1"/>
    </source>
</evidence>
<keyword evidence="3" id="KW-1185">Reference proteome</keyword>
<dbReference type="AlphaFoldDB" id="A0A5B7J5E8"/>
<name>A0A5B7J5E8_PORTR</name>
<dbReference type="Proteomes" id="UP000324222">
    <property type="component" value="Unassembled WGS sequence"/>
</dbReference>
<sequence>MWRRGSCCGVREATGCVVLTDIIAVATTGPPSCPALTPAVRPPSPSQPSRSPDQPLSSPKLTTFY</sequence>
<organism evidence="2 3">
    <name type="scientific">Portunus trituberculatus</name>
    <name type="common">Swimming crab</name>
    <name type="synonym">Neptunus trituberculatus</name>
    <dbReference type="NCBI Taxonomy" id="210409"/>
    <lineage>
        <taxon>Eukaryota</taxon>
        <taxon>Metazoa</taxon>
        <taxon>Ecdysozoa</taxon>
        <taxon>Arthropoda</taxon>
        <taxon>Crustacea</taxon>
        <taxon>Multicrustacea</taxon>
        <taxon>Malacostraca</taxon>
        <taxon>Eumalacostraca</taxon>
        <taxon>Eucarida</taxon>
        <taxon>Decapoda</taxon>
        <taxon>Pleocyemata</taxon>
        <taxon>Brachyura</taxon>
        <taxon>Eubrachyura</taxon>
        <taxon>Portunoidea</taxon>
        <taxon>Portunidae</taxon>
        <taxon>Portuninae</taxon>
        <taxon>Portunus</taxon>
    </lineage>
</organism>
<proteinExistence type="predicted"/>
<evidence type="ECO:0000313" key="3">
    <source>
        <dbReference type="Proteomes" id="UP000324222"/>
    </source>
</evidence>
<evidence type="ECO:0000256" key="1">
    <source>
        <dbReference type="SAM" id="MobiDB-lite"/>
    </source>
</evidence>
<reference evidence="2 3" key="1">
    <citation type="submission" date="2019-05" db="EMBL/GenBank/DDBJ databases">
        <title>Another draft genome of Portunus trituberculatus and its Hox gene families provides insights of decapod evolution.</title>
        <authorList>
            <person name="Jeong J.-H."/>
            <person name="Song I."/>
            <person name="Kim S."/>
            <person name="Choi T."/>
            <person name="Kim D."/>
            <person name="Ryu S."/>
            <person name="Kim W."/>
        </authorList>
    </citation>
    <scope>NUCLEOTIDE SEQUENCE [LARGE SCALE GENOMIC DNA]</scope>
    <source>
        <tissue evidence="2">Muscle</tissue>
    </source>
</reference>
<feature type="compositionally biased region" description="Low complexity" evidence="1">
    <location>
        <begin position="47"/>
        <end position="59"/>
    </location>
</feature>
<feature type="region of interest" description="Disordered" evidence="1">
    <location>
        <begin position="34"/>
        <end position="65"/>
    </location>
</feature>
<protein>
    <submittedName>
        <fullName evidence="2">Uncharacterized protein</fullName>
    </submittedName>
</protein>